<evidence type="ECO:0000313" key="8">
    <source>
        <dbReference type="Proteomes" id="UP000066480"/>
    </source>
</evidence>
<dbReference type="PATRIC" id="fig|571913.6.peg.1867"/>
<keyword evidence="3" id="KW-0560">Oxidoreductase</keyword>
<keyword evidence="4 7" id="KW-0503">Monooxygenase</keyword>
<dbReference type="InterPro" id="IPR011251">
    <property type="entry name" value="Luciferase-like_dom"/>
</dbReference>
<dbReference type="AlphaFoldDB" id="A0A0K1JHB9"/>
<dbReference type="CDD" id="cd01094">
    <property type="entry name" value="Alkanesulfonate_monoxygenase"/>
    <property type="match status" value="1"/>
</dbReference>
<evidence type="ECO:0000256" key="3">
    <source>
        <dbReference type="ARBA" id="ARBA00023002"/>
    </source>
</evidence>
<dbReference type="SUPFAM" id="SSF51679">
    <property type="entry name" value="Bacterial luciferase-like"/>
    <property type="match status" value="1"/>
</dbReference>
<evidence type="ECO:0000259" key="6">
    <source>
        <dbReference type="Pfam" id="PF00296"/>
    </source>
</evidence>
<dbReference type="GO" id="GO:0004497">
    <property type="term" value="F:monooxygenase activity"/>
    <property type="evidence" value="ECO:0007669"/>
    <property type="project" value="UniProtKB-KW"/>
</dbReference>
<gene>
    <name evidence="7" type="ORF">VV02_09155</name>
</gene>
<dbReference type="InterPro" id="IPR050172">
    <property type="entry name" value="SsuD_RutA_monooxygenase"/>
</dbReference>
<evidence type="ECO:0000256" key="1">
    <source>
        <dbReference type="ARBA" id="ARBA00022630"/>
    </source>
</evidence>
<sequence>MPVEFLGMAANNDGTETAARSAGPLDLAYAAKLARAHEDNGWDRVLFAYSSGSPDPAQVAAYLAGETESLRLVVAHRPNTAAPTLTAKTLATLDHISNGRVEVHVITGGSTADQAAEGDHLPKDDRYGRTREFIQILKRAWTSDEPFDFPGRHYQLENFLADIKPVQQPRPRISFGGSSAAAYDVGAREADVFALWGEPLAGTAEQIETIRRIATEAGRPLPTIQVAFRPILAATDELAWEKAERTLGDIKAAQEAGVSPRGRLRRNDAGSAEPATSTGGGAPLDNTGRRNGSQPENAGSQRLLNAAASGERHDRALWTATSAATGGGGNSTALVGTPETVAAALLDYYDLGVRIFSARGYHLYDDAVDFGRQVIPLVRAEVARREQRAGRAEHATPKAVVA</sequence>
<keyword evidence="1" id="KW-0285">Flavoprotein</keyword>
<reference evidence="7 8" key="1">
    <citation type="submission" date="2015-03" db="EMBL/GenBank/DDBJ databases">
        <title>Luteipulveratus halotolerans sp. nov., a novel actinobacterium (Dermacoccaceae) from Sarawak, Malaysia.</title>
        <authorList>
            <person name="Juboi H."/>
            <person name="Basik A."/>
            <person name="Shamsul S.S."/>
            <person name="Arnold P."/>
            <person name="Schmitt E.K."/>
            <person name="Sanglier J.-J."/>
            <person name="Yeo T."/>
        </authorList>
    </citation>
    <scope>NUCLEOTIDE SEQUENCE [LARGE SCALE GENOMIC DNA]</scope>
    <source>
        <strain evidence="7 8">MN07-A0370</strain>
    </source>
</reference>
<dbReference type="Gene3D" id="3.20.20.30">
    <property type="entry name" value="Luciferase-like domain"/>
    <property type="match status" value="1"/>
</dbReference>
<organism evidence="7 8">
    <name type="scientific">Luteipulveratus mongoliensis</name>
    <dbReference type="NCBI Taxonomy" id="571913"/>
    <lineage>
        <taxon>Bacteria</taxon>
        <taxon>Bacillati</taxon>
        <taxon>Actinomycetota</taxon>
        <taxon>Actinomycetes</taxon>
        <taxon>Micrococcales</taxon>
        <taxon>Dermacoccaceae</taxon>
        <taxon>Luteipulveratus</taxon>
    </lineage>
</organism>
<dbReference type="STRING" id="571913.VV02_09155"/>
<proteinExistence type="predicted"/>
<feature type="compositionally biased region" description="Polar residues" evidence="5">
    <location>
        <begin position="289"/>
        <end position="299"/>
    </location>
</feature>
<evidence type="ECO:0000313" key="7">
    <source>
        <dbReference type="EMBL" id="AKU15983.1"/>
    </source>
</evidence>
<evidence type="ECO:0000256" key="2">
    <source>
        <dbReference type="ARBA" id="ARBA00022643"/>
    </source>
</evidence>
<dbReference type="Pfam" id="PF00296">
    <property type="entry name" value="Bac_luciferase"/>
    <property type="match status" value="1"/>
</dbReference>
<protein>
    <submittedName>
        <fullName evidence="7">Alkanesulfonate monooxygenase</fullName>
    </submittedName>
</protein>
<dbReference type="PANTHER" id="PTHR42847:SF4">
    <property type="entry name" value="ALKANESULFONATE MONOOXYGENASE-RELATED"/>
    <property type="match status" value="1"/>
</dbReference>
<evidence type="ECO:0000256" key="5">
    <source>
        <dbReference type="SAM" id="MobiDB-lite"/>
    </source>
</evidence>
<name>A0A0K1JHB9_9MICO</name>
<accession>A0A0K1JHB9</accession>
<keyword evidence="8" id="KW-1185">Reference proteome</keyword>
<dbReference type="PANTHER" id="PTHR42847">
    <property type="entry name" value="ALKANESULFONATE MONOOXYGENASE"/>
    <property type="match status" value="1"/>
</dbReference>
<dbReference type="GO" id="GO:0016705">
    <property type="term" value="F:oxidoreductase activity, acting on paired donors, with incorporation or reduction of molecular oxygen"/>
    <property type="evidence" value="ECO:0007669"/>
    <property type="project" value="InterPro"/>
</dbReference>
<dbReference type="EMBL" id="CP011112">
    <property type="protein sequence ID" value="AKU15983.1"/>
    <property type="molecule type" value="Genomic_DNA"/>
</dbReference>
<feature type="region of interest" description="Disordered" evidence="5">
    <location>
        <begin position="251"/>
        <end position="299"/>
    </location>
</feature>
<dbReference type="Proteomes" id="UP000066480">
    <property type="component" value="Chromosome"/>
</dbReference>
<dbReference type="OrthoDB" id="9814695at2"/>
<evidence type="ECO:0000256" key="4">
    <source>
        <dbReference type="ARBA" id="ARBA00023033"/>
    </source>
</evidence>
<dbReference type="InterPro" id="IPR036661">
    <property type="entry name" value="Luciferase-like_sf"/>
</dbReference>
<feature type="domain" description="Luciferase-like" evidence="6">
    <location>
        <begin position="19"/>
        <end position="354"/>
    </location>
</feature>
<dbReference type="RefSeq" id="WP_052591075.1">
    <property type="nucleotide sequence ID" value="NZ_CP011112.1"/>
</dbReference>
<keyword evidence="2" id="KW-0288">FMN</keyword>
<dbReference type="KEGG" id="lmoi:VV02_09155"/>